<dbReference type="PANTHER" id="PTHR30333">
    <property type="entry name" value="CYTOCHROME C-TYPE PROTEIN"/>
    <property type="match status" value="1"/>
</dbReference>
<dbReference type="GO" id="GO:0022900">
    <property type="term" value="P:electron transport chain"/>
    <property type="evidence" value="ECO:0007669"/>
    <property type="project" value="InterPro"/>
</dbReference>
<dbReference type="AlphaFoldDB" id="A0A1G6GKJ0"/>
<reference evidence="14 15" key="1">
    <citation type="submission" date="2016-09" db="EMBL/GenBank/DDBJ databases">
        <authorList>
            <person name="Capua I."/>
            <person name="De Benedictis P."/>
            <person name="Joannis T."/>
            <person name="Lombin L.H."/>
            <person name="Cattoli G."/>
        </authorList>
    </citation>
    <scope>NUCLEOTIDE SEQUENCE [LARGE SCALE GENOMIC DNA]</scope>
    <source>
        <strain evidence="14 15">A7P-90m</strain>
    </source>
</reference>
<dbReference type="EMBL" id="FMYP01000002">
    <property type="protein sequence ID" value="SDB82518.1"/>
    <property type="molecule type" value="Genomic_DNA"/>
</dbReference>
<dbReference type="NCBIfam" id="TIGR03153">
    <property type="entry name" value="cytochr_NrfH"/>
    <property type="match status" value="1"/>
</dbReference>
<dbReference type="InterPro" id="IPR017571">
    <property type="entry name" value="NrfH"/>
</dbReference>
<keyword evidence="3" id="KW-0813">Transport</keyword>
<dbReference type="PANTHER" id="PTHR30333:SF1">
    <property type="entry name" value="CYTOCHROME C-TYPE PROTEIN NAPC"/>
    <property type="match status" value="1"/>
</dbReference>
<keyword evidence="8" id="KW-0249">Electron transport</keyword>
<dbReference type="Pfam" id="PF03264">
    <property type="entry name" value="Cytochrom_NNT"/>
    <property type="match status" value="1"/>
</dbReference>
<sequence>MKRLLSFFLPPGQWHFIVVILLGIFFGLGAFSFYLSKAHSYLGDNPETCINCHIMAPQYSTWSHSAHRNYATCNDCHVPHNNVFNMYYFKAKDGMRHATLFTLRAEPQVIQIKDAGKWAVQSNCIRCHEKLFADATTTSVNPMIEEVRKGRLCWECHRDTPHGRVNGLSSTPNARVPLPQSPVPSWLKKMIQQEKTNKK</sequence>
<dbReference type="GO" id="GO:0009055">
    <property type="term" value="F:electron transfer activity"/>
    <property type="evidence" value="ECO:0007669"/>
    <property type="project" value="TreeGrafter"/>
</dbReference>
<keyword evidence="6 12" id="KW-0812">Transmembrane</keyword>
<comment type="similarity">
    <text evidence="2">Belongs to the NapC/NirT/NrfH family.</text>
</comment>
<accession>A0A1G6GKJ0</accession>
<feature type="domain" description="NapC/NirT cytochrome c N-terminal" evidence="13">
    <location>
        <begin position="15"/>
        <end position="164"/>
    </location>
</feature>
<keyword evidence="10" id="KW-0408">Iron</keyword>
<dbReference type="GO" id="GO:0046872">
    <property type="term" value="F:metal ion binding"/>
    <property type="evidence" value="ECO:0007669"/>
    <property type="project" value="UniProtKB-KW"/>
</dbReference>
<dbReference type="RefSeq" id="WP_092434251.1">
    <property type="nucleotide sequence ID" value="NZ_FMYP01000002.1"/>
</dbReference>
<dbReference type="OrthoDB" id="9782159at2"/>
<dbReference type="InterPro" id="IPR005126">
    <property type="entry name" value="NapC/NirT_cyt_c_N"/>
</dbReference>
<evidence type="ECO:0000256" key="5">
    <source>
        <dbReference type="ARBA" id="ARBA00022617"/>
    </source>
</evidence>
<evidence type="ECO:0000259" key="13">
    <source>
        <dbReference type="Pfam" id="PF03264"/>
    </source>
</evidence>
<keyword evidence="7" id="KW-0479">Metal-binding</keyword>
<protein>
    <submittedName>
        <fullName evidence="14">Cytochrome c nitrite reductase small subunit</fullName>
    </submittedName>
</protein>
<dbReference type="SUPFAM" id="SSF48695">
    <property type="entry name" value="Multiheme cytochromes"/>
    <property type="match status" value="1"/>
</dbReference>
<dbReference type="InterPro" id="IPR036280">
    <property type="entry name" value="Multihaem_cyt_sf"/>
</dbReference>
<keyword evidence="15" id="KW-1185">Reference proteome</keyword>
<proteinExistence type="inferred from homology"/>
<evidence type="ECO:0000256" key="10">
    <source>
        <dbReference type="ARBA" id="ARBA00023004"/>
    </source>
</evidence>
<evidence type="ECO:0000256" key="4">
    <source>
        <dbReference type="ARBA" id="ARBA00022475"/>
    </source>
</evidence>
<evidence type="ECO:0000256" key="11">
    <source>
        <dbReference type="ARBA" id="ARBA00023136"/>
    </source>
</evidence>
<dbReference type="InterPro" id="IPR051174">
    <property type="entry name" value="Cytochrome_c-type_ET"/>
</dbReference>
<feature type="transmembrane region" description="Helical" evidence="12">
    <location>
        <begin position="12"/>
        <end position="35"/>
    </location>
</feature>
<evidence type="ECO:0000256" key="1">
    <source>
        <dbReference type="ARBA" id="ARBA00004236"/>
    </source>
</evidence>
<name>A0A1G6GKJ0_9BACT</name>
<keyword evidence="5" id="KW-0349">Heme</keyword>
<dbReference type="STRING" id="1640674.SAMN05216323_10022"/>
<comment type="subcellular location">
    <subcellularLocation>
        <location evidence="1">Cell membrane</location>
    </subcellularLocation>
</comment>
<evidence type="ECO:0000313" key="14">
    <source>
        <dbReference type="EMBL" id="SDB82518.1"/>
    </source>
</evidence>
<keyword evidence="11 12" id="KW-0472">Membrane</keyword>
<evidence type="ECO:0000256" key="7">
    <source>
        <dbReference type="ARBA" id="ARBA00022723"/>
    </source>
</evidence>
<evidence type="ECO:0000256" key="2">
    <source>
        <dbReference type="ARBA" id="ARBA00007395"/>
    </source>
</evidence>
<gene>
    <name evidence="14" type="ORF">SAMN05216323_10022</name>
</gene>
<dbReference type="InterPro" id="IPR038266">
    <property type="entry name" value="NapC/NirT_cytc_sf"/>
</dbReference>
<evidence type="ECO:0000256" key="8">
    <source>
        <dbReference type="ARBA" id="ARBA00022982"/>
    </source>
</evidence>
<organism evidence="14 15">
    <name type="scientific">Williamwhitmania taraxaci</name>
    <dbReference type="NCBI Taxonomy" id="1640674"/>
    <lineage>
        <taxon>Bacteria</taxon>
        <taxon>Pseudomonadati</taxon>
        <taxon>Bacteroidota</taxon>
        <taxon>Bacteroidia</taxon>
        <taxon>Bacteroidales</taxon>
        <taxon>Williamwhitmaniaceae</taxon>
        <taxon>Williamwhitmania</taxon>
    </lineage>
</organism>
<evidence type="ECO:0000256" key="6">
    <source>
        <dbReference type="ARBA" id="ARBA00022692"/>
    </source>
</evidence>
<dbReference type="GO" id="GO:0005886">
    <property type="term" value="C:plasma membrane"/>
    <property type="evidence" value="ECO:0007669"/>
    <property type="project" value="UniProtKB-SubCell"/>
</dbReference>
<evidence type="ECO:0000313" key="15">
    <source>
        <dbReference type="Proteomes" id="UP000199452"/>
    </source>
</evidence>
<evidence type="ECO:0000256" key="12">
    <source>
        <dbReference type="SAM" id="Phobius"/>
    </source>
</evidence>
<evidence type="ECO:0000256" key="9">
    <source>
        <dbReference type="ARBA" id="ARBA00022989"/>
    </source>
</evidence>
<keyword evidence="4" id="KW-1003">Cell membrane</keyword>
<dbReference type="GO" id="GO:0009061">
    <property type="term" value="P:anaerobic respiration"/>
    <property type="evidence" value="ECO:0007669"/>
    <property type="project" value="TreeGrafter"/>
</dbReference>
<dbReference type="Gene3D" id="1.10.3820.10">
    <property type="entry name" value="Di-heme elbow motif domain"/>
    <property type="match status" value="1"/>
</dbReference>
<dbReference type="Proteomes" id="UP000199452">
    <property type="component" value="Unassembled WGS sequence"/>
</dbReference>
<keyword evidence="9 12" id="KW-1133">Transmembrane helix</keyword>
<evidence type="ECO:0000256" key="3">
    <source>
        <dbReference type="ARBA" id="ARBA00022448"/>
    </source>
</evidence>